<proteinExistence type="predicted"/>
<gene>
    <name evidence="1" type="ORF">GCM10009550_71270</name>
</gene>
<evidence type="ECO:0000313" key="2">
    <source>
        <dbReference type="Proteomes" id="UP001500665"/>
    </source>
</evidence>
<evidence type="ECO:0000313" key="1">
    <source>
        <dbReference type="EMBL" id="GAA0967414.1"/>
    </source>
</evidence>
<accession>A0ABN1RXU4</accession>
<evidence type="ECO:0008006" key="3">
    <source>
        <dbReference type="Google" id="ProtNLM"/>
    </source>
</evidence>
<sequence length="100" mass="11493">MVWKTKVVTDRRGNQVVVADADGPHKVRAAFVPQRSARAEVPGQQQINITRMIVDADLEDVRLWSRVEAMGTQWDVVTPPAYHHGTRKTRHWSIDIRERP</sequence>
<reference evidence="1 2" key="1">
    <citation type="journal article" date="2019" name="Int. J. Syst. Evol. Microbiol.">
        <title>The Global Catalogue of Microorganisms (GCM) 10K type strain sequencing project: providing services to taxonomists for standard genome sequencing and annotation.</title>
        <authorList>
            <consortium name="The Broad Institute Genomics Platform"/>
            <consortium name="The Broad Institute Genome Sequencing Center for Infectious Disease"/>
            <person name="Wu L."/>
            <person name="Ma J."/>
        </authorList>
    </citation>
    <scope>NUCLEOTIDE SEQUENCE [LARGE SCALE GENOMIC DNA]</scope>
    <source>
        <strain evidence="1 2">JCM 10696</strain>
    </source>
</reference>
<protein>
    <recommendedName>
        <fullName evidence="3">Head-to-tail stopper</fullName>
    </recommendedName>
</protein>
<keyword evidence="2" id="KW-1185">Reference proteome</keyword>
<comment type="caution">
    <text evidence="1">The sequence shown here is derived from an EMBL/GenBank/DDBJ whole genome shotgun (WGS) entry which is preliminary data.</text>
</comment>
<organism evidence="1 2">
    <name type="scientific">Actinocorallia libanotica</name>
    <dbReference type="NCBI Taxonomy" id="46162"/>
    <lineage>
        <taxon>Bacteria</taxon>
        <taxon>Bacillati</taxon>
        <taxon>Actinomycetota</taxon>
        <taxon>Actinomycetes</taxon>
        <taxon>Streptosporangiales</taxon>
        <taxon>Thermomonosporaceae</taxon>
        <taxon>Actinocorallia</taxon>
    </lineage>
</organism>
<dbReference type="EMBL" id="BAAAHH010000049">
    <property type="protein sequence ID" value="GAA0967414.1"/>
    <property type="molecule type" value="Genomic_DNA"/>
</dbReference>
<dbReference type="Proteomes" id="UP001500665">
    <property type="component" value="Unassembled WGS sequence"/>
</dbReference>
<name>A0ABN1RXU4_9ACTN</name>